<reference evidence="2 3" key="1">
    <citation type="submission" date="2018-11" db="EMBL/GenBank/DDBJ databases">
        <title>Genomes From Bacteria Associated with the Canine Oral Cavity: a Test Case for Automated Genome-Based Taxonomic Assignment.</title>
        <authorList>
            <person name="Coil D.A."/>
            <person name="Jospin G."/>
            <person name="Darling A.E."/>
            <person name="Wallis C."/>
            <person name="Davis I.J."/>
            <person name="Harris S."/>
            <person name="Eisen J.A."/>
            <person name="Holcombe L.J."/>
            <person name="O'Flynn C."/>
        </authorList>
    </citation>
    <scope>NUCLEOTIDE SEQUENCE [LARGE SCALE GENOMIC DNA]</scope>
    <source>
        <strain evidence="2 3">OH2617_COT-023</strain>
    </source>
</reference>
<sequence length="67" mass="7756">PLIGKWLTVYFPGTKKISKKQAKYLHMIKKRLYLCRTITKKYKTMEKTTDTPPDKPMRLANRTGGAA</sequence>
<accession>A0A3P1XGI8</accession>
<dbReference type="RefSeq" id="WP_221620606.1">
    <property type="nucleotide sequence ID" value="NZ_RQYS01000077.1"/>
</dbReference>
<evidence type="ECO:0000313" key="3">
    <source>
        <dbReference type="Proteomes" id="UP000278609"/>
    </source>
</evidence>
<proteinExistence type="predicted"/>
<dbReference type="Proteomes" id="UP000278609">
    <property type="component" value="Unassembled WGS sequence"/>
</dbReference>
<evidence type="ECO:0000256" key="1">
    <source>
        <dbReference type="SAM" id="MobiDB-lite"/>
    </source>
</evidence>
<feature type="region of interest" description="Disordered" evidence="1">
    <location>
        <begin position="45"/>
        <end position="67"/>
    </location>
</feature>
<organism evidence="2 3">
    <name type="scientific">Tannerella forsythia</name>
    <name type="common">Bacteroides forsythus</name>
    <dbReference type="NCBI Taxonomy" id="28112"/>
    <lineage>
        <taxon>Bacteria</taxon>
        <taxon>Pseudomonadati</taxon>
        <taxon>Bacteroidota</taxon>
        <taxon>Bacteroidia</taxon>
        <taxon>Bacteroidales</taxon>
        <taxon>Tannerellaceae</taxon>
        <taxon>Tannerella</taxon>
    </lineage>
</organism>
<comment type="caution">
    <text evidence="2">The sequence shown here is derived from an EMBL/GenBank/DDBJ whole genome shotgun (WGS) entry which is preliminary data.</text>
</comment>
<dbReference type="EMBL" id="RQYS01000077">
    <property type="protein sequence ID" value="RRD57555.1"/>
    <property type="molecule type" value="Genomic_DNA"/>
</dbReference>
<feature type="non-terminal residue" evidence="2">
    <location>
        <position position="1"/>
    </location>
</feature>
<feature type="compositionally biased region" description="Basic and acidic residues" evidence="1">
    <location>
        <begin position="45"/>
        <end position="57"/>
    </location>
</feature>
<gene>
    <name evidence="2" type="ORF">EII40_12790</name>
</gene>
<dbReference type="AlphaFoldDB" id="A0A3P1XGI8"/>
<evidence type="ECO:0000313" key="2">
    <source>
        <dbReference type="EMBL" id="RRD57555.1"/>
    </source>
</evidence>
<name>A0A3P1XGI8_TANFO</name>
<protein>
    <submittedName>
        <fullName evidence="2">Uncharacterized protein</fullName>
    </submittedName>
</protein>